<feature type="compositionally biased region" description="Basic and acidic residues" evidence="1">
    <location>
        <begin position="74"/>
        <end position="100"/>
    </location>
</feature>
<accession>A0A6A6LNX0</accession>
<dbReference type="EMBL" id="JAAGAX010000010">
    <property type="protein sequence ID" value="KAF2301776.1"/>
    <property type="molecule type" value="Genomic_DNA"/>
</dbReference>
<feature type="compositionally biased region" description="Basic and acidic residues" evidence="1">
    <location>
        <begin position="1"/>
        <end position="11"/>
    </location>
</feature>
<feature type="compositionally biased region" description="Low complexity" evidence="1">
    <location>
        <begin position="64"/>
        <end position="73"/>
    </location>
</feature>
<evidence type="ECO:0000256" key="1">
    <source>
        <dbReference type="SAM" id="MobiDB-lite"/>
    </source>
</evidence>
<keyword evidence="3" id="KW-1185">Reference proteome</keyword>
<dbReference type="Proteomes" id="UP000467840">
    <property type="component" value="Chromosome 4"/>
</dbReference>
<protein>
    <submittedName>
        <fullName evidence="2">Uncharacterized protein</fullName>
    </submittedName>
</protein>
<sequence>MGADWTNEKKFSNPIPKEIFKANDGRKRRMVHEEYGSNVVLVNLLGSLEICKLPTWKKSRESSSSHTKSNSSSENEKSEGRNGSRQEEEKEDADNKKEEQSQDPSSDQPNPAPTTSQPVLESSISLPMQYGPRRTKAQARKSVLPIPPKSK</sequence>
<evidence type="ECO:0000313" key="3">
    <source>
        <dbReference type="Proteomes" id="UP000467840"/>
    </source>
</evidence>
<evidence type="ECO:0000313" key="2">
    <source>
        <dbReference type="EMBL" id="KAF2301776.1"/>
    </source>
</evidence>
<feature type="compositionally biased region" description="Polar residues" evidence="1">
    <location>
        <begin position="102"/>
        <end position="126"/>
    </location>
</feature>
<name>A0A6A6LNX0_HEVBR</name>
<organism evidence="2 3">
    <name type="scientific">Hevea brasiliensis</name>
    <name type="common">Para rubber tree</name>
    <name type="synonym">Siphonia brasiliensis</name>
    <dbReference type="NCBI Taxonomy" id="3981"/>
    <lineage>
        <taxon>Eukaryota</taxon>
        <taxon>Viridiplantae</taxon>
        <taxon>Streptophyta</taxon>
        <taxon>Embryophyta</taxon>
        <taxon>Tracheophyta</taxon>
        <taxon>Spermatophyta</taxon>
        <taxon>Magnoliopsida</taxon>
        <taxon>eudicotyledons</taxon>
        <taxon>Gunneridae</taxon>
        <taxon>Pentapetalae</taxon>
        <taxon>rosids</taxon>
        <taxon>fabids</taxon>
        <taxon>Malpighiales</taxon>
        <taxon>Euphorbiaceae</taxon>
        <taxon>Crotonoideae</taxon>
        <taxon>Micrandreae</taxon>
        <taxon>Hevea</taxon>
    </lineage>
</organism>
<comment type="caution">
    <text evidence="2">The sequence shown here is derived from an EMBL/GenBank/DDBJ whole genome shotgun (WGS) entry which is preliminary data.</text>
</comment>
<feature type="compositionally biased region" description="Basic and acidic residues" evidence="1">
    <location>
        <begin position="18"/>
        <end position="27"/>
    </location>
</feature>
<gene>
    <name evidence="2" type="ORF">GH714_029105</name>
</gene>
<feature type="region of interest" description="Disordered" evidence="1">
    <location>
        <begin position="1"/>
        <end position="27"/>
    </location>
</feature>
<dbReference type="AlphaFoldDB" id="A0A6A6LNX0"/>
<feature type="region of interest" description="Disordered" evidence="1">
    <location>
        <begin position="55"/>
        <end position="151"/>
    </location>
</feature>
<proteinExistence type="predicted"/>
<reference evidence="2 3" key="1">
    <citation type="journal article" date="2020" name="Mol. Plant">
        <title>The Chromosome-Based Rubber Tree Genome Provides New Insights into Spurge Genome Evolution and Rubber Biosynthesis.</title>
        <authorList>
            <person name="Liu J."/>
            <person name="Shi C."/>
            <person name="Shi C.C."/>
            <person name="Li W."/>
            <person name="Zhang Q.J."/>
            <person name="Zhang Y."/>
            <person name="Li K."/>
            <person name="Lu H.F."/>
            <person name="Shi C."/>
            <person name="Zhu S.T."/>
            <person name="Xiao Z.Y."/>
            <person name="Nan H."/>
            <person name="Yue Y."/>
            <person name="Zhu X.G."/>
            <person name="Wu Y."/>
            <person name="Hong X.N."/>
            <person name="Fan G.Y."/>
            <person name="Tong Y."/>
            <person name="Zhang D."/>
            <person name="Mao C.L."/>
            <person name="Liu Y.L."/>
            <person name="Hao S.J."/>
            <person name="Liu W.Q."/>
            <person name="Lv M.Q."/>
            <person name="Zhang H.B."/>
            <person name="Liu Y."/>
            <person name="Hu-Tang G.R."/>
            <person name="Wang J.P."/>
            <person name="Wang J.H."/>
            <person name="Sun Y.H."/>
            <person name="Ni S.B."/>
            <person name="Chen W.B."/>
            <person name="Zhang X.C."/>
            <person name="Jiao Y.N."/>
            <person name="Eichler E.E."/>
            <person name="Li G.H."/>
            <person name="Liu X."/>
            <person name="Gao L.Z."/>
        </authorList>
    </citation>
    <scope>NUCLEOTIDE SEQUENCE [LARGE SCALE GENOMIC DNA]</scope>
    <source>
        <strain evidence="3">cv. GT1</strain>
        <tissue evidence="2">Leaf</tissue>
    </source>
</reference>